<reference evidence="5" key="1">
    <citation type="submission" date="2020-08" db="EMBL/GenBank/DDBJ databases">
        <title>Multicomponent nature underlies the extraordinary mechanical properties of spider dragline silk.</title>
        <authorList>
            <person name="Kono N."/>
            <person name="Nakamura H."/>
            <person name="Mori M."/>
            <person name="Yoshida Y."/>
            <person name="Ohtoshi R."/>
            <person name="Malay A.D."/>
            <person name="Moran D.A.P."/>
            <person name="Tomita M."/>
            <person name="Numata K."/>
            <person name="Arakawa K."/>
        </authorList>
    </citation>
    <scope>NUCLEOTIDE SEQUENCE</scope>
</reference>
<sequence>MQGGMKIHVLDSNVVKKLRSDLAFISVSHCVEELVWNSIDARATCIAVRLNLPFYKIQVIDNGDGIPSDQMDLVGKRYATSKCHSINDLQNLQYGGFRGEALFSLKDISSNLMIESRALECPETYCKIFSHGKSRNTTISINSRPSKGTTVTVFDFMYNRPVRRSATSDAINLEETCKLLQSIALIHPDISFSLMNEATGEMCLQFKKCSSLYFAFVQLFGKEKARNLKTLDHHSENYKISGCISTGCFPSKNYQFLYVNRRLILKTRLHKLINNLLNKFLSGKRKSECDILSSTPQILSPSKNQYYAFILNITCPRDIYDTVFDRRRTMVEFSEWEKVSNAVHDSLVGFLKSEGLLSDSSEKTDNQCLNLRDAESKNSLLSLGVDNFRNGIFSHAVKRLNVTAENSDNPTEVLTNEASTSEEYGQLNSLRVVEPGLSVPVKDGTITMPFVDQKNVYTINDNNVRGDHIAKAPVTKSNYADKNFIYLKNSNVNTSIFADLKRTNDGCKILEKDSCSLRESPSTSDIESPFKISSNSIFPTHNAIKLTVPIKSTLSLLVKERRGSDALQKLKEKYLYVPQNKNKAFSMLNKSVSHSVEESRVFSSKTHNQICNDSSNYNAIICDEVDNVNYKETESMHVVKNKKECKVASKYTFEKVSSMSPLKRIRRCKNLKALSADKSNQGTKITGNIINETIQTDSLLKRNNSENSKSLTFAEKSIVKDFSYLKSFQTLHDEMDCDVVLQERNEGENSSMHISDSTHVRYSKFKKSKHFDSLQEKLNIIDKTPVHIFNNAAIKKSLFESKKDERKGNSLLKKLQTYDKSIMPQSHIDLHELKCNEKTVDCEFASNTFELKKISHSKTLTDHITDVSDIQTSEMQNEPKKFIDCSDLESVNQELHIRNNNVPTEELNFLQSKKFCNFETHAEHNNFLLNPLNNADIMHSPFIHYKNLQCSESSDYSITKRFNSFVNNCFSANSSPVSVISATSSNLNSNIDVEESTSINPSPVISSLESEKCKPASFSESSLTVDCYTVESEMNISARDSVINDKCSSLQESSDIPKSDSTSSTFSSLNQKDMIFANANLLKNALSEELKLNFTSGNYTNKDSSLCKVSVTDISHMDNKTTCASTNLPSNILPSTCSSDASLVYFHKQNLESTVVQSCESNSSHHESLLNQNEERRWMCKMNESNQQVAYIDLVTGNSSYFAPYNVEEKQSINEESVLDHVKKPHFFLTHDFSPFIPESSSSRDYLDVSNEMCNLQTDLNNYIEQKETFDWHRKWRYPGKEVSSTDGIQNMFKKWENPMFDNPSEVNNLEKSQISTSLSHILILNSYRFTQSSLNSLKVIGQVDCKFIACIIQDFNNNFQNKNLLVLFDQHAVHERVRLEELIEDLFEIRENKKTVKTVPISPHINITLEPEEMRLLHSYRLSLKDVGFDTYYTDEENIVHVSSLPSCLVNKENNQLKRRLPDTVSVVEKIIKEWLDLLMQTRSVSSVLPKTLSAVLNSQACRGAVKFGDPLNLPQCVDLLAALSKCKLPFQCAHGRPSIAPILDLSKIESLNKKRSVPKLWKLRKLFAE</sequence>
<dbReference type="SUPFAM" id="SSF118116">
    <property type="entry name" value="DNA mismatch repair protein MutL"/>
    <property type="match status" value="1"/>
</dbReference>
<dbReference type="InterPro" id="IPR014762">
    <property type="entry name" value="DNA_mismatch_repair_CS"/>
</dbReference>
<dbReference type="GO" id="GO:0005524">
    <property type="term" value="F:ATP binding"/>
    <property type="evidence" value="ECO:0007669"/>
    <property type="project" value="InterPro"/>
</dbReference>
<accession>A0A8X6TGX9</accession>
<evidence type="ECO:0000259" key="3">
    <source>
        <dbReference type="SMART" id="SM00853"/>
    </source>
</evidence>
<organism evidence="5 6">
    <name type="scientific">Nephila pilipes</name>
    <name type="common">Giant wood spider</name>
    <name type="synonym">Nephila maculata</name>
    <dbReference type="NCBI Taxonomy" id="299642"/>
    <lineage>
        <taxon>Eukaryota</taxon>
        <taxon>Metazoa</taxon>
        <taxon>Ecdysozoa</taxon>
        <taxon>Arthropoda</taxon>
        <taxon>Chelicerata</taxon>
        <taxon>Arachnida</taxon>
        <taxon>Araneae</taxon>
        <taxon>Araneomorphae</taxon>
        <taxon>Entelegynae</taxon>
        <taxon>Araneoidea</taxon>
        <taxon>Nephilidae</taxon>
        <taxon>Nephila</taxon>
    </lineage>
</organism>
<gene>
    <name evidence="5" type="primary">MLH3</name>
    <name evidence="5" type="ORF">NPIL_250251</name>
</gene>
<dbReference type="InterPro" id="IPR014790">
    <property type="entry name" value="MutL_C"/>
</dbReference>
<dbReference type="InterPro" id="IPR013507">
    <property type="entry name" value="DNA_mismatch_S5_2-like"/>
</dbReference>
<dbReference type="Gene3D" id="3.30.565.10">
    <property type="entry name" value="Histidine kinase-like ATPase, C-terminal domain"/>
    <property type="match status" value="1"/>
</dbReference>
<comment type="caution">
    <text evidence="5">The sequence shown here is derived from an EMBL/GenBank/DDBJ whole genome shotgun (WGS) entry which is preliminary data.</text>
</comment>
<dbReference type="Pfam" id="PF08676">
    <property type="entry name" value="MutL_C"/>
    <property type="match status" value="1"/>
</dbReference>
<dbReference type="InterPro" id="IPR036890">
    <property type="entry name" value="HATPase_C_sf"/>
</dbReference>
<dbReference type="GO" id="GO:0140664">
    <property type="term" value="F:ATP-dependent DNA damage sensor activity"/>
    <property type="evidence" value="ECO:0007669"/>
    <property type="project" value="InterPro"/>
</dbReference>
<dbReference type="PROSITE" id="PS00058">
    <property type="entry name" value="DNA_MISMATCH_REPAIR_1"/>
    <property type="match status" value="1"/>
</dbReference>
<dbReference type="GO" id="GO:0006298">
    <property type="term" value="P:mismatch repair"/>
    <property type="evidence" value="ECO:0007669"/>
    <property type="project" value="InterPro"/>
</dbReference>
<keyword evidence="2" id="KW-0227">DNA damage</keyword>
<dbReference type="GO" id="GO:0016887">
    <property type="term" value="F:ATP hydrolysis activity"/>
    <property type="evidence" value="ECO:0007669"/>
    <property type="project" value="InterPro"/>
</dbReference>
<comment type="similarity">
    <text evidence="1">Belongs to the DNA mismatch repair MutL/HexB family.</text>
</comment>
<keyword evidence="6" id="KW-1185">Reference proteome</keyword>
<dbReference type="OrthoDB" id="429932at2759"/>
<evidence type="ECO:0000256" key="1">
    <source>
        <dbReference type="ARBA" id="ARBA00006082"/>
    </source>
</evidence>
<dbReference type="SMART" id="SM00853">
    <property type="entry name" value="MutL_C"/>
    <property type="match status" value="1"/>
</dbReference>
<dbReference type="SUPFAM" id="SSF54211">
    <property type="entry name" value="Ribosomal protein S5 domain 2-like"/>
    <property type="match status" value="1"/>
</dbReference>
<evidence type="ECO:0000256" key="2">
    <source>
        <dbReference type="ARBA" id="ARBA00022763"/>
    </source>
</evidence>
<dbReference type="Gene3D" id="3.30.1370.100">
    <property type="entry name" value="MutL, C-terminal domain, regulatory subdomain"/>
    <property type="match status" value="1"/>
</dbReference>
<dbReference type="SUPFAM" id="SSF55874">
    <property type="entry name" value="ATPase domain of HSP90 chaperone/DNA topoisomerase II/histidine kinase"/>
    <property type="match status" value="1"/>
</dbReference>
<dbReference type="InterPro" id="IPR042121">
    <property type="entry name" value="MutL_C_regsub"/>
</dbReference>
<dbReference type="Gene3D" id="3.30.230.10">
    <property type="match status" value="1"/>
</dbReference>
<dbReference type="InterPro" id="IPR042120">
    <property type="entry name" value="MutL_C_dimsub"/>
</dbReference>
<dbReference type="PANTHER" id="PTHR10073">
    <property type="entry name" value="DNA MISMATCH REPAIR PROTEIN MLH, PMS, MUTL"/>
    <property type="match status" value="1"/>
</dbReference>
<dbReference type="InterPro" id="IPR020568">
    <property type="entry name" value="Ribosomal_Su5_D2-typ_SF"/>
</dbReference>
<dbReference type="InterPro" id="IPR014721">
    <property type="entry name" value="Ribsml_uS5_D2-typ_fold_subgr"/>
</dbReference>
<dbReference type="Pfam" id="PF01119">
    <property type="entry name" value="DNA_mis_repair"/>
    <property type="match status" value="1"/>
</dbReference>
<evidence type="ECO:0000313" key="5">
    <source>
        <dbReference type="EMBL" id="GFT15613.1"/>
    </source>
</evidence>
<dbReference type="InterPro" id="IPR038973">
    <property type="entry name" value="MutL/Mlh/Pms-like"/>
</dbReference>
<dbReference type="SMART" id="SM01340">
    <property type="entry name" value="DNA_mis_repair"/>
    <property type="match status" value="1"/>
</dbReference>
<dbReference type="Pfam" id="PF13589">
    <property type="entry name" value="HATPase_c_3"/>
    <property type="match status" value="1"/>
</dbReference>
<feature type="domain" description="DNA mismatch repair protein S5" evidence="4">
    <location>
        <begin position="216"/>
        <end position="352"/>
    </location>
</feature>
<dbReference type="GO" id="GO:0032300">
    <property type="term" value="C:mismatch repair complex"/>
    <property type="evidence" value="ECO:0007669"/>
    <property type="project" value="InterPro"/>
</dbReference>
<evidence type="ECO:0000259" key="4">
    <source>
        <dbReference type="SMART" id="SM01340"/>
    </source>
</evidence>
<proteinExistence type="inferred from homology"/>
<dbReference type="InterPro" id="IPR037198">
    <property type="entry name" value="MutL_C_sf"/>
</dbReference>
<dbReference type="Proteomes" id="UP000887013">
    <property type="component" value="Unassembled WGS sequence"/>
</dbReference>
<dbReference type="Gene3D" id="3.30.1540.20">
    <property type="entry name" value="MutL, C-terminal domain, dimerisation subdomain"/>
    <property type="match status" value="1"/>
</dbReference>
<evidence type="ECO:0000313" key="6">
    <source>
        <dbReference type="Proteomes" id="UP000887013"/>
    </source>
</evidence>
<name>A0A8X6TGX9_NEPPI</name>
<dbReference type="PANTHER" id="PTHR10073:SF47">
    <property type="entry name" value="DNA MISMATCH REPAIR PROTEIN MLH3"/>
    <property type="match status" value="1"/>
</dbReference>
<dbReference type="EMBL" id="BMAW01009785">
    <property type="protein sequence ID" value="GFT15613.1"/>
    <property type="molecule type" value="Genomic_DNA"/>
</dbReference>
<protein>
    <submittedName>
        <fullName evidence="5">DNA mismatch repair protein Mlh3</fullName>
    </submittedName>
</protein>
<dbReference type="GO" id="GO:0030983">
    <property type="term" value="F:mismatched DNA binding"/>
    <property type="evidence" value="ECO:0007669"/>
    <property type="project" value="InterPro"/>
</dbReference>
<feature type="domain" description="MutL C-terminal dimerisation" evidence="3">
    <location>
        <begin position="1340"/>
        <end position="1513"/>
    </location>
</feature>